<gene>
    <name evidence="7" type="ordered locus">SBI_03092</name>
</gene>
<reference evidence="7 8" key="1">
    <citation type="journal article" date="2010" name="J. Bacteriol.">
        <title>Genome sequence of the milbemycin-producing bacterium Streptomyces bingchenggensis.</title>
        <authorList>
            <person name="Wang X.J."/>
            <person name="Yan Y.J."/>
            <person name="Zhang B."/>
            <person name="An J."/>
            <person name="Wang J.J."/>
            <person name="Tian J."/>
            <person name="Jiang L."/>
            <person name="Chen Y.H."/>
            <person name="Huang S.X."/>
            <person name="Yin M."/>
            <person name="Zhang J."/>
            <person name="Gao A.L."/>
            <person name="Liu C.X."/>
            <person name="Zhu Z.X."/>
            <person name="Xiang W.S."/>
        </authorList>
    </citation>
    <scope>NUCLEOTIDE SEQUENCE [LARGE SCALE GENOMIC DNA]</scope>
    <source>
        <strain evidence="7 8">BCW-1</strain>
    </source>
</reference>
<dbReference type="STRING" id="749414.SBI_03092"/>
<dbReference type="AlphaFoldDB" id="D7C6J6"/>
<evidence type="ECO:0000256" key="4">
    <source>
        <dbReference type="ARBA" id="ARBA00022989"/>
    </source>
</evidence>
<dbReference type="NCBIfam" id="TIGR00374">
    <property type="entry name" value="flippase-like domain"/>
    <property type="match status" value="1"/>
</dbReference>
<evidence type="ECO:0000256" key="5">
    <source>
        <dbReference type="ARBA" id="ARBA00023136"/>
    </source>
</evidence>
<dbReference type="KEGG" id="sbh:SBI_03092"/>
<dbReference type="PANTHER" id="PTHR39087:SF2">
    <property type="entry name" value="UPF0104 MEMBRANE PROTEIN MJ1595"/>
    <property type="match status" value="1"/>
</dbReference>
<evidence type="ECO:0000256" key="3">
    <source>
        <dbReference type="ARBA" id="ARBA00022692"/>
    </source>
</evidence>
<feature type="transmembrane region" description="Helical" evidence="6">
    <location>
        <begin position="327"/>
        <end position="348"/>
    </location>
</feature>
<dbReference type="PANTHER" id="PTHR39087">
    <property type="entry name" value="UPF0104 MEMBRANE PROTEIN MJ1595"/>
    <property type="match status" value="1"/>
</dbReference>
<evidence type="ECO:0000256" key="6">
    <source>
        <dbReference type="SAM" id="Phobius"/>
    </source>
</evidence>
<name>D7C6J6_STRBB</name>
<evidence type="ECO:0000313" key="7">
    <source>
        <dbReference type="EMBL" id="ADI06213.1"/>
    </source>
</evidence>
<dbReference type="HOGENOM" id="CLU_048247_1_0_11"/>
<feature type="transmembrane region" description="Helical" evidence="6">
    <location>
        <begin position="177"/>
        <end position="198"/>
    </location>
</feature>
<feature type="transmembrane region" description="Helical" evidence="6">
    <location>
        <begin position="294"/>
        <end position="312"/>
    </location>
</feature>
<feature type="transmembrane region" description="Helical" evidence="6">
    <location>
        <begin position="27"/>
        <end position="46"/>
    </location>
</feature>
<feature type="transmembrane region" description="Helical" evidence="6">
    <location>
        <begin position="237"/>
        <end position="255"/>
    </location>
</feature>
<dbReference type="EMBL" id="CP002047">
    <property type="protein sequence ID" value="ADI06213.1"/>
    <property type="molecule type" value="Genomic_DNA"/>
</dbReference>
<feature type="transmembrane region" description="Helical" evidence="6">
    <location>
        <begin position="138"/>
        <end position="165"/>
    </location>
</feature>
<dbReference type="GO" id="GO:0005886">
    <property type="term" value="C:plasma membrane"/>
    <property type="evidence" value="ECO:0007669"/>
    <property type="project" value="UniProtKB-SubCell"/>
</dbReference>
<proteinExistence type="predicted"/>
<evidence type="ECO:0000313" key="8">
    <source>
        <dbReference type="Proteomes" id="UP000000377"/>
    </source>
</evidence>
<keyword evidence="8" id="KW-1185">Reference proteome</keyword>
<dbReference type="Proteomes" id="UP000000377">
    <property type="component" value="Chromosome"/>
</dbReference>
<comment type="subcellular location">
    <subcellularLocation>
        <location evidence="1">Cell membrane</location>
        <topology evidence="1">Multi-pass membrane protein</topology>
    </subcellularLocation>
</comment>
<dbReference type="PATRIC" id="fig|749414.3.peg.3212"/>
<organism evidence="7 8">
    <name type="scientific">Streptomyces bingchenggensis (strain BCW-1)</name>
    <dbReference type="NCBI Taxonomy" id="749414"/>
    <lineage>
        <taxon>Bacteria</taxon>
        <taxon>Bacillati</taxon>
        <taxon>Actinomycetota</taxon>
        <taxon>Actinomycetes</taxon>
        <taxon>Kitasatosporales</taxon>
        <taxon>Streptomycetaceae</taxon>
        <taxon>Streptomyces</taxon>
    </lineage>
</organism>
<evidence type="ECO:0008006" key="9">
    <source>
        <dbReference type="Google" id="ProtNLM"/>
    </source>
</evidence>
<accession>D7C6J6</accession>
<sequence length="360" mass="37734">MPQPGSEAGNGEVAPGPFVRPGRVPGWTRWLGTGLIVVAAAVVAVFRRRELAEAYHLIARVRLPELAVSVGFEALSIVCFAAVQRWLLRAGGVRWGMRRMTAIAAAANAVAGALPGGAAFSAAWVFRQLSRRGVEQVLAAAVLVAGGALAVLSLFVLLVIGSLAAGSAGPGAVARPAVGVLVLALTFGLVVLGLSRFAGFRRAVRRAWTHTGERSSRVRRAEEALVRLAGQARGVRPGFLSWLWPFALALLNWVADAACLAAGLWALGIGVPWHGLLLAYTLTQITGSLRLTPGSLGIVEASLSALLVAYGLQPGQAIAATFLYRIISYWALQPIGWACWIGVTLSAARPRPLARGTGRP</sequence>
<dbReference type="Pfam" id="PF03706">
    <property type="entry name" value="LPG_synthase_TM"/>
    <property type="match status" value="1"/>
</dbReference>
<feature type="transmembrane region" description="Helical" evidence="6">
    <location>
        <begin position="66"/>
        <end position="88"/>
    </location>
</feature>
<dbReference type="InterPro" id="IPR022791">
    <property type="entry name" value="L-PG_synthase/AglD"/>
</dbReference>
<dbReference type="eggNOG" id="COG0392">
    <property type="taxonomic scope" value="Bacteria"/>
</dbReference>
<keyword evidence="4 6" id="KW-1133">Transmembrane helix</keyword>
<protein>
    <recommendedName>
        <fullName evidence="9">Integral membrane protein</fullName>
    </recommendedName>
</protein>
<evidence type="ECO:0000256" key="2">
    <source>
        <dbReference type="ARBA" id="ARBA00022475"/>
    </source>
</evidence>
<evidence type="ECO:0000256" key="1">
    <source>
        <dbReference type="ARBA" id="ARBA00004651"/>
    </source>
</evidence>
<keyword evidence="2" id="KW-1003">Cell membrane</keyword>
<feature type="transmembrane region" description="Helical" evidence="6">
    <location>
        <begin position="100"/>
        <end position="126"/>
    </location>
</feature>
<keyword evidence="5 6" id="KW-0472">Membrane</keyword>
<keyword evidence="3 6" id="KW-0812">Transmembrane</keyword>
<feature type="transmembrane region" description="Helical" evidence="6">
    <location>
        <begin position="261"/>
        <end position="282"/>
    </location>
</feature>